<dbReference type="AlphaFoldDB" id="A0AAN8XJF0"/>
<dbReference type="Gene3D" id="2.60.40.10">
    <property type="entry name" value="Immunoglobulins"/>
    <property type="match status" value="1"/>
</dbReference>
<keyword evidence="3" id="KW-1185">Reference proteome</keyword>
<protein>
    <recommendedName>
        <fullName evidence="1">Ig-like domain-containing protein</fullName>
    </recommendedName>
</protein>
<feature type="domain" description="Ig-like" evidence="1">
    <location>
        <begin position="10"/>
        <end position="59"/>
    </location>
</feature>
<dbReference type="PROSITE" id="PS50835">
    <property type="entry name" value="IG_LIKE"/>
    <property type="match status" value="1"/>
</dbReference>
<name>A0AAN8XJF0_HALRR</name>
<reference evidence="2 3" key="1">
    <citation type="submission" date="2023-11" db="EMBL/GenBank/DDBJ databases">
        <title>Halocaridina rubra genome assembly.</title>
        <authorList>
            <person name="Smith C."/>
        </authorList>
    </citation>
    <scope>NUCLEOTIDE SEQUENCE [LARGE SCALE GENOMIC DNA]</scope>
    <source>
        <strain evidence="2">EP-1</strain>
        <tissue evidence="2">Whole</tissue>
    </source>
</reference>
<dbReference type="InterPro" id="IPR013783">
    <property type="entry name" value="Ig-like_fold"/>
</dbReference>
<proteinExistence type="predicted"/>
<sequence>MQASIMSFFPRIYQNARYAIAQEGDSIILPCRYQGTSLSRVWYRRNERISDEDPNHQVV</sequence>
<dbReference type="InterPro" id="IPR036179">
    <property type="entry name" value="Ig-like_dom_sf"/>
</dbReference>
<gene>
    <name evidence="2" type="ORF">SK128_000797</name>
</gene>
<dbReference type="Proteomes" id="UP001381693">
    <property type="component" value="Unassembled WGS sequence"/>
</dbReference>
<comment type="caution">
    <text evidence="2">The sequence shown here is derived from an EMBL/GenBank/DDBJ whole genome shotgun (WGS) entry which is preliminary data.</text>
</comment>
<accession>A0AAN8XJF0</accession>
<evidence type="ECO:0000259" key="1">
    <source>
        <dbReference type="PROSITE" id="PS50835"/>
    </source>
</evidence>
<dbReference type="InterPro" id="IPR007110">
    <property type="entry name" value="Ig-like_dom"/>
</dbReference>
<organism evidence="2 3">
    <name type="scientific">Halocaridina rubra</name>
    <name type="common">Hawaiian red shrimp</name>
    <dbReference type="NCBI Taxonomy" id="373956"/>
    <lineage>
        <taxon>Eukaryota</taxon>
        <taxon>Metazoa</taxon>
        <taxon>Ecdysozoa</taxon>
        <taxon>Arthropoda</taxon>
        <taxon>Crustacea</taxon>
        <taxon>Multicrustacea</taxon>
        <taxon>Malacostraca</taxon>
        <taxon>Eumalacostraca</taxon>
        <taxon>Eucarida</taxon>
        <taxon>Decapoda</taxon>
        <taxon>Pleocyemata</taxon>
        <taxon>Caridea</taxon>
        <taxon>Atyoidea</taxon>
        <taxon>Atyidae</taxon>
        <taxon>Halocaridina</taxon>
    </lineage>
</organism>
<dbReference type="SUPFAM" id="SSF48726">
    <property type="entry name" value="Immunoglobulin"/>
    <property type="match status" value="1"/>
</dbReference>
<evidence type="ECO:0000313" key="2">
    <source>
        <dbReference type="EMBL" id="KAK7084617.1"/>
    </source>
</evidence>
<evidence type="ECO:0000313" key="3">
    <source>
        <dbReference type="Proteomes" id="UP001381693"/>
    </source>
</evidence>
<dbReference type="EMBL" id="JAXCGZ010002028">
    <property type="protein sequence ID" value="KAK7084617.1"/>
    <property type="molecule type" value="Genomic_DNA"/>
</dbReference>